<evidence type="ECO:0000313" key="4">
    <source>
        <dbReference type="EMBL" id="GHD99587.1"/>
    </source>
</evidence>
<evidence type="ECO:0000256" key="1">
    <source>
        <dbReference type="ARBA" id="ARBA00022679"/>
    </source>
</evidence>
<comment type="caution">
    <text evidence="4">The sequence shown here is derived from an EMBL/GenBank/DDBJ whole genome shotgun (WGS) entry which is preliminary data.</text>
</comment>
<keyword evidence="2" id="KW-0012">Acyltransferase</keyword>
<evidence type="ECO:0000313" key="5">
    <source>
        <dbReference type="EMBL" id="SDW22425.1"/>
    </source>
</evidence>
<dbReference type="Proteomes" id="UP000634647">
    <property type="component" value="Unassembled WGS sequence"/>
</dbReference>
<keyword evidence="6" id="KW-1185">Reference proteome</keyword>
<dbReference type="EMBL" id="FNOB01000002">
    <property type="protein sequence ID" value="SDW22425.1"/>
    <property type="molecule type" value="Genomic_DNA"/>
</dbReference>
<proteinExistence type="predicted"/>
<dbReference type="Gene3D" id="3.40.630.30">
    <property type="match status" value="1"/>
</dbReference>
<reference evidence="4" key="3">
    <citation type="submission" date="2023-06" db="EMBL/GenBank/DDBJ databases">
        <authorList>
            <person name="Sun Q."/>
            <person name="Zhou Y."/>
        </authorList>
    </citation>
    <scope>NUCLEOTIDE SEQUENCE</scope>
    <source>
        <strain evidence="4">CGMCC 1.10859</strain>
    </source>
</reference>
<dbReference type="InterPro" id="IPR050680">
    <property type="entry name" value="YpeA/RimI_acetyltransf"/>
</dbReference>
<dbReference type="SUPFAM" id="SSF55729">
    <property type="entry name" value="Acyl-CoA N-acyltransferases (Nat)"/>
    <property type="match status" value="1"/>
</dbReference>
<dbReference type="InterPro" id="IPR000182">
    <property type="entry name" value="GNAT_dom"/>
</dbReference>
<reference evidence="5 6" key="2">
    <citation type="submission" date="2016-10" db="EMBL/GenBank/DDBJ databases">
        <authorList>
            <person name="Varghese N."/>
            <person name="Submissions S."/>
        </authorList>
    </citation>
    <scope>NUCLEOTIDE SEQUENCE [LARGE SCALE GENOMIC DNA]</scope>
    <source>
        <strain evidence="5 6">DSM 24802</strain>
    </source>
</reference>
<feature type="domain" description="N-acetyltransferase" evidence="3">
    <location>
        <begin position="1"/>
        <end position="141"/>
    </location>
</feature>
<accession>A0AAN4UPD5</accession>
<dbReference type="PROSITE" id="PS51186">
    <property type="entry name" value="GNAT"/>
    <property type="match status" value="1"/>
</dbReference>
<dbReference type="PANTHER" id="PTHR43420">
    <property type="entry name" value="ACETYLTRANSFERASE"/>
    <property type="match status" value="1"/>
</dbReference>
<sequence length="141" mass="15187">MKPEAGPQALAALHARSFTTPRPWNADEFASLLSLPGSFLKVRPQAFVLGRAIADEAELLTLAVAPEARRRGTGRALVEDFANEARDRGARSAFLEVAADNAPARALYAATGWEQAGARRGYYTTPEGAKIDALILRRPLT</sequence>
<dbReference type="InterPro" id="IPR016181">
    <property type="entry name" value="Acyl_CoA_acyltransferase"/>
</dbReference>
<dbReference type="PANTHER" id="PTHR43420:SF44">
    <property type="entry name" value="ACETYLTRANSFERASE YPEA"/>
    <property type="match status" value="1"/>
</dbReference>
<dbReference type="CDD" id="cd04301">
    <property type="entry name" value="NAT_SF"/>
    <property type="match status" value="1"/>
</dbReference>
<name>A0AAN4UPD5_9RHOB</name>
<organism evidence="4 7">
    <name type="scientific">Allgaiera indica</name>
    <dbReference type="NCBI Taxonomy" id="765699"/>
    <lineage>
        <taxon>Bacteria</taxon>
        <taxon>Pseudomonadati</taxon>
        <taxon>Pseudomonadota</taxon>
        <taxon>Alphaproteobacteria</taxon>
        <taxon>Rhodobacterales</taxon>
        <taxon>Paracoccaceae</taxon>
        <taxon>Allgaiera</taxon>
    </lineage>
</organism>
<reference evidence="4" key="1">
    <citation type="journal article" date="2014" name="Int. J. Syst. Evol. Microbiol.">
        <title>Complete genome sequence of Corynebacterium casei LMG S-19264T (=DSM 44701T), isolated from a smear-ripened cheese.</title>
        <authorList>
            <consortium name="US DOE Joint Genome Institute (JGI-PGF)"/>
            <person name="Walter F."/>
            <person name="Albersmeier A."/>
            <person name="Kalinowski J."/>
            <person name="Ruckert C."/>
        </authorList>
    </citation>
    <scope>NUCLEOTIDE SEQUENCE</scope>
    <source>
        <strain evidence="4">CGMCC 1.10859</strain>
    </source>
</reference>
<keyword evidence="1" id="KW-0808">Transferase</keyword>
<evidence type="ECO:0000313" key="7">
    <source>
        <dbReference type="Proteomes" id="UP000634647"/>
    </source>
</evidence>
<evidence type="ECO:0000256" key="2">
    <source>
        <dbReference type="ARBA" id="ARBA00023315"/>
    </source>
</evidence>
<dbReference type="Pfam" id="PF00583">
    <property type="entry name" value="Acetyltransf_1"/>
    <property type="match status" value="1"/>
</dbReference>
<gene>
    <name evidence="4" type="primary">rimI</name>
    <name evidence="4" type="ORF">GCM10008024_07560</name>
    <name evidence="5" type="ORF">SAMN05444006_102120</name>
</gene>
<dbReference type="AlphaFoldDB" id="A0AAN4UPD5"/>
<evidence type="ECO:0000313" key="6">
    <source>
        <dbReference type="Proteomes" id="UP000199541"/>
    </source>
</evidence>
<protein>
    <submittedName>
        <fullName evidence="4">Alanine acetyltransferase</fullName>
    </submittedName>
    <submittedName>
        <fullName evidence="5">Ribosomal-protein-alanine N-acetyltransferase</fullName>
    </submittedName>
</protein>
<dbReference type="GO" id="GO:0016747">
    <property type="term" value="F:acyltransferase activity, transferring groups other than amino-acyl groups"/>
    <property type="evidence" value="ECO:0007669"/>
    <property type="project" value="InterPro"/>
</dbReference>
<dbReference type="RefSeq" id="WP_035840870.1">
    <property type="nucleotide sequence ID" value="NZ_BNAB01000002.1"/>
</dbReference>
<dbReference type="Proteomes" id="UP000199541">
    <property type="component" value="Unassembled WGS sequence"/>
</dbReference>
<evidence type="ECO:0000259" key="3">
    <source>
        <dbReference type="PROSITE" id="PS51186"/>
    </source>
</evidence>
<dbReference type="EMBL" id="BNAB01000002">
    <property type="protein sequence ID" value="GHD99587.1"/>
    <property type="molecule type" value="Genomic_DNA"/>
</dbReference>